<reference evidence="5" key="1">
    <citation type="submission" date="2018-11" db="EMBL/GenBank/DDBJ databases">
        <title>Complete genome sequence of Paenibacillus sp. ML311-T8.</title>
        <authorList>
            <person name="Nam Y.-D."/>
            <person name="Kang J."/>
            <person name="Chung W.-H."/>
            <person name="Park Y.S."/>
        </authorList>
    </citation>
    <scope>NUCLEOTIDE SEQUENCE [LARGE SCALE GENOMIC DNA]</scope>
    <source>
        <strain evidence="5">ML311-T8</strain>
    </source>
</reference>
<gene>
    <name evidence="4" type="ORF">EHS13_06100</name>
</gene>
<dbReference type="GO" id="GO:0009254">
    <property type="term" value="P:peptidoglycan turnover"/>
    <property type="evidence" value="ECO:0007669"/>
    <property type="project" value="InterPro"/>
</dbReference>
<keyword evidence="5" id="KW-1185">Reference proteome</keyword>
<dbReference type="PANTHER" id="PTHR39160:SF4">
    <property type="entry name" value="RESUSCITATION-PROMOTING FACTOR RPFB"/>
    <property type="match status" value="1"/>
</dbReference>
<organism evidence="4 5">
    <name type="scientific">Paenibacillus psychroresistens</name>
    <dbReference type="NCBI Taxonomy" id="1778678"/>
    <lineage>
        <taxon>Bacteria</taxon>
        <taxon>Bacillati</taxon>
        <taxon>Bacillota</taxon>
        <taxon>Bacilli</taxon>
        <taxon>Bacillales</taxon>
        <taxon>Paenibacillaceae</taxon>
        <taxon>Paenibacillus</taxon>
    </lineage>
</organism>
<dbReference type="InterPro" id="IPR010611">
    <property type="entry name" value="3D_dom"/>
</dbReference>
<dbReference type="PANTHER" id="PTHR39160">
    <property type="entry name" value="CELL WALL-BINDING PROTEIN YOCH"/>
    <property type="match status" value="1"/>
</dbReference>
<dbReference type="Gene3D" id="2.40.40.10">
    <property type="entry name" value="RlpA-like domain"/>
    <property type="match status" value="1"/>
</dbReference>
<protein>
    <recommendedName>
        <fullName evidence="3">3D domain-containing protein</fullName>
    </recommendedName>
</protein>
<dbReference type="InterPro" id="IPR059180">
    <property type="entry name" value="3D_YorM"/>
</dbReference>
<feature type="domain" description="3D" evidence="3">
    <location>
        <begin position="198"/>
        <end position="267"/>
    </location>
</feature>
<keyword evidence="1 2" id="KW-0732">Signal</keyword>
<dbReference type="InterPro" id="IPR051933">
    <property type="entry name" value="Resuscitation_pf_RpfB"/>
</dbReference>
<dbReference type="RefSeq" id="WP_155699512.1">
    <property type="nucleotide sequence ID" value="NZ_CP034235.1"/>
</dbReference>
<feature type="signal peptide" evidence="2">
    <location>
        <begin position="1"/>
        <end position="26"/>
    </location>
</feature>
<dbReference type="GO" id="GO:0004553">
    <property type="term" value="F:hydrolase activity, hydrolyzing O-glycosyl compounds"/>
    <property type="evidence" value="ECO:0007669"/>
    <property type="project" value="InterPro"/>
</dbReference>
<sequence length="268" mass="28795">MEQSNFRKCVISLTLSVSLLAGTALATAKANNWYAVPQQQKQVVLKPQKQVAFAKQMDSNVQADNLLTLVQPQNVAAKTVTAQPVQPTILKATIEAATQTAKKTIEQPIQAKREKPVQAKRSAPVQPLMKKDVAVKKQVSSPTDSASAKAHTLETSSGKTIKYSRLIPVKATAYTASAEENGLWGAFDFLGNPLKLGTIAVDPDVIPMGSTVYVTGYSFNGLPANGMIAKATDQGSSVRGKRVDIYIPTSKADATKFGMQDVKIYIME</sequence>
<accession>A0A6B8RFZ8</accession>
<dbReference type="Proteomes" id="UP000426246">
    <property type="component" value="Chromosome"/>
</dbReference>
<evidence type="ECO:0000313" key="4">
    <source>
        <dbReference type="EMBL" id="QGQ94505.1"/>
    </source>
</evidence>
<evidence type="ECO:0000259" key="3">
    <source>
        <dbReference type="Pfam" id="PF06725"/>
    </source>
</evidence>
<dbReference type="OrthoDB" id="9798935at2"/>
<dbReference type="GO" id="GO:0019867">
    <property type="term" value="C:outer membrane"/>
    <property type="evidence" value="ECO:0007669"/>
    <property type="project" value="InterPro"/>
</dbReference>
<dbReference type="KEGG" id="ppsc:EHS13_06100"/>
<dbReference type="CDD" id="cd14667">
    <property type="entry name" value="3D_containing_proteins"/>
    <property type="match status" value="1"/>
</dbReference>
<dbReference type="Pfam" id="PF06725">
    <property type="entry name" value="3D"/>
    <property type="match status" value="1"/>
</dbReference>
<evidence type="ECO:0000256" key="2">
    <source>
        <dbReference type="SAM" id="SignalP"/>
    </source>
</evidence>
<dbReference type="AlphaFoldDB" id="A0A6B8RFZ8"/>
<feature type="chain" id="PRO_5025390573" description="3D domain-containing protein" evidence="2">
    <location>
        <begin position="27"/>
        <end position="268"/>
    </location>
</feature>
<proteinExistence type="predicted"/>
<evidence type="ECO:0000256" key="1">
    <source>
        <dbReference type="ARBA" id="ARBA00022729"/>
    </source>
</evidence>
<name>A0A6B8RFZ8_9BACL</name>
<evidence type="ECO:0000313" key="5">
    <source>
        <dbReference type="Proteomes" id="UP000426246"/>
    </source>
</evidence>
<dbReference type="SUPFAM" id="SSF50685">
    <property type="entry name" value="Barwin-like endoglucanases"/>
    <property type="match status" value="1"/>
</dbReference>
<dbReference type="InterPro" id="IPR036908">
    <property type="entry name" value="RlpA-like_sf"/>
</dbReference>
<dbReference type="EMBL" id="CP034235">
    <property type="protein sequence ID" value="QGQ94505.1"/>
    <property type="molecule type" value="Genomic_DNA"/>
</dbReference>